<feature type="non-terminal residue" evidence="9">
    <location>
        <position position="87"/>
    </location>
</feature>
<organism evidence="9 10">
    <name type="scientific">Methylocella silvestris</name>
    <dbReference type="NCBI Taxonomy" id="199596"/>
    <lineage>
        <taxon>Bacteria</taxon>
        <taxon>Pseudomonadati</taxon>
        <taxon>Pseudomonadota</taxon>
        <taxon>Alphaproteobacteria</taxon>
        <taxon>Hyphomicrobiales</taxon>
        <taxon>Beijerinckiaceae</taxon>
        <taxon>Methylocella</taxon>
    </lineage>
</organism>
<keyword evidence="3" id="KW-0489">Methyltransferase</keyword>
<evidence type="ECO:0000256" key="6">
    <source>
        <dbReference type="ARBA" id="ARBA00047942"/>
    </source>
</evidence>
<dbReference type="GO" id="GO:0032259">
    <property type="term" value="P:methylation"/>
    <property type="evidence" value="ECO:0007669"/>
    <property type="project" value="UniProtKB-KW"/>
</dbReference>
<gene>
    <name evidence="9" type="ORF">CR492_20300</name>
</gene>
<keyword evidence="5" id="KW-0949">S-adenosyl-L-methionine</keyword>
<dbReference type="InterPro" id="IPR002295">
    <property type="entry name" value="N4/N6-MTase_EcoPI_Mod-like"/>
</dbReference>
<accession>A0A2J7TBL5</accession>
<evidence type="ECO:0000313" key="10">
    <source>
        <dbReference type="Proteomes" id="UP000236286"/>
    </source>
</evidence>
<dbReference type="Pfam" id="PF01555">
    <property type="entry name" value="N6_N4_Mtase"/>
    <property type="match status" value="1"/>
</dbReference>
<sequence>MKPMPAGAQTSSKLSQSPSSMPIDSKFGRNRTNVWNYPGANAFARRGRTRGLDVHPTVKPIAMVADAILDATQRGDIILDPFCGSGT</sequence>
<evidence type="ECO:0000256" key="7">
    <source>
        <dbReference type="SAM" id="MobiDB-lite"/>
    </source>
</evidence>
<name>A0A2J7TBL5_METSI</name>
<feature type="domain" description="DNA methylase N-4/N-6" evidence="8">
    <location>
        <begin position="13"/>
        <end position="87"/>
    </location>
</feature>
<protein>
    <recommendedName>
        <fullName evidence="2">site-specific DNA-methyltransferase (adenine-specific)</fullName>
        <ecNumber evidence="2">2.1.1.72</ecNumber>
    </recommendedName>
</protein>
<dbReference type="GO" id="GO:0003677">
    <property type="term" value="F:DNA binding"/>
    <property type="evidence" value="ECO:0007669"/>
    <property type="project" value="InterPro"/>
</dbReference>
<dbReference type="InterPro" id="IPR002941">
    <property type="entry name" value="DNA_methylase_N4/N6"/>
</dbReference>
<comment type="catalytic activity">
    <reaction evidence="6">
        <text>a 2'-deoxyadenosine in DNA + S-adenosyl-L-methionine = an N(6)-methyl-2'-deoxyadenosine in DNA + S-adenosyl-L-homocysteine + H(+)</text>
        <dbReference type="Rhea" id="RHEA:15197"/>
        <dbReference type="Rhea" id="RHEA-COMP:12418"/>
        <dbReference type="Rhea" id="RHEA-COMP:12419"/>
        <dbReference type="ChEBI" id="CHEBI:15378"/>
        <dbReference type="ChEBI" id="CHEBI:57856"/>
        <dbReference type="ChEBI" id="CHEBI:59789"/>
        <dbReference type="ChEBI" id="CHEBI:90615"/>
        <dbReference type="ChEBI" id="CHEBI:90616"/>
        <dbReference type="EC" id="2.1.1.72"/>
    </reaction>
</comment>
<dbReference type="PRINTS" id="PR00506">
    <property type="entry name" value="D21N6MTFRASE"/>
</dbReference>
<keyword evidence="4" id="KW-0808">Transferase</keyword>
<reference evidence="9 10" key="1">
    <citation type="submission" date="2017-10" db="EMBL/GenBank/DDBJ databases">
        <title>Genome announcement of Methylocella silvestris TVC from permafrost.</title>
        <authorList>
            <person name="Wang J."/>
            <person name="Geng K."/>
            <person name="Ul-Haque F."/>
            <person name="Crombie A.T."/>
            <person name="Street L.E."/>
            <person name="Wookey P.A."/>
            <person name="Murrell J.C."/>
            <person name="Pratscher J."/>
        </authorList>
    </citation>
    <scope>NUCLEOTIDE SEQUENCE [LARGE SCALE GENOMIC DNA]</scope>
    <source>
        <strain evidence="9 10">TVC</strain>
    </source>
</reference>
<dbReference type="AlphaFoldDB" id="A0A2J7TBL5"/>
<dbReference type="Gene3D" id="3.40.50.150">
    <property type="entry name" value="Vaccinia Virus protein VP39"/>
    <property type="match status" value="1"/>
</dbReference>
<dbReference type="EMBL" id="PDZR01000077">
    <property type="protein sequence ID" value="PNG24154.1"/>
    <property type="molecule type" value="Genomic_DNA"/>
</dbReference>
<comment type="similarity">
    <text evidence="1">Belongs to the N(4)/N(6)-methyltransferase family.</text>
</comment>
<feature type="compositionally biased region" description="Low complexity" evidence="7">
    <location>
        <begin position="11"/>
        <end position="20"/>
    </location>
</feature>
<evidence type="ECO:0000256" key="5">
    <source>
        <dbReference type="ARBA" id="ARBA00022691"/>
    </source>
</evidence>
<dbReference type="EC" id="2.1.1.72" evidence="2"/>
<dbReference type="Proteomes" id="UP000236286">
    <property type="component" value="Unassembled WGS sequence"/>
</dbReference>
<proteinExistence type="inferred from homology"/>
<evidence type="ECO:0000259" key="8">
    <source>
        <dbReference type="Pfam" id="PF01555"/>
    </source>
</evidence>
<evidence type="ECO:0000256" key="1">
    <source>
        <dbReference type="ARBA" id="ARBA00006594"/>
    </source>
</evidence>
<dbReference type="InterPro" id="IPR029063">
    <property type="entry name" value="SAM-dependent_MTases_sf"/>
</dbReference>
<evidence type="ECO:0000256" key="3">
    <source>
        <dbReference type="ARBA" id="ARBA00022603"/>
    </source>
</evidence>
<evidence type="ECO:0000313" key="9">
    <source>
        <dbReference type="EMBL" id="PNG24154.1"/>
    </source>
</evidence>
<dbReference type="GO" id="GO:0008170">
    <property type="term" value="F:N-methyltransferase activity"/>
    <property type="evidence" value="ECO:0007669"/>
    <property type="project" value="InterPro"/>
</dbReference>
<evidence type="ECO:0000256" key="2">
    <source>
        <dbReference type="ARBA" id="ARBA00011900"/>
    </source>
</evidence>
<evidence type="ECO:0000256" key="4">
    <source>
        <dbReference type="ARBA" id="ARBA00022679"/>
    </source>
</evidence>
<comment type="caution">
    <text evidence="9">The sequence shown here is derived from an EMBL/GenBank/DDBJ whole genome shotgun (WGS) entry which is preliminary data.</text>
</comment>
<feature type="region of interest" description="Disordered" evidence="7">
    <location>
        <begin position="1"/>
        <end position="31"/>
    </location>
</feature>
<dbReference type="SUPFAM" id="SSF53335">
    <property type="entry name" value="S-adenosyl-L-methionine-dependent methyltransferases"/>
    <property type="match status" value="1"/>
</dbReference>
<dbReference type="GO" id="GO:0009007">
    <property type="term" value="F:site-specific DNA-methyltransferase (adenine-specific) activity"/>
    <property type="evidence" value="ECO:0007669"/>
    <property type="project" value="UniProtKB-EC"/>
</dbReference>